<evidence type="ECO:0000313" key="1">
    <source>
        <dbReference type="EMBL" id="KAI0051327.1"/>
    </source>
</evidence>
<comment type="caution">
    <text evidence="1">The sequence shown here is derived from an EMBL/GenBank/DDBJ whole genome shotgun (WGS) entry which is preliminary data.</text>
</comment>
<protein>
    <submittedName>
        <fullName evidence="1">Uncharacterized protein</fullName>
    </submittedName>
</protein>
<sequence length="240" mass="26394">MCEAVATYSSKADISCCAQISHFGLCKQQEQRGRDQHVRRDRNQHRLSLALAVVCPLPSRRPVRPIHHATLRAPALQRQQLAHAVRERLARLRAAPSTLQSTFPLLRQVRRAVEVRAKDDERDQNRAVPCLIESKCTSSACCWARPGAPLDWPVPAPLCVDFGDNFLGDDYLAAASHQLVGPRALRGTGQRKGVDCQGGDTVFDGDAGKADHSSDGELYEHISVRGPSIQSRKCYRAGIG</sequence>
<accession>A0ACB8S5B7</accession>
<reference evidence="1" key="1">
    <citation type="submission" date="2021-02" db="EMBL/GenBank/DDBJ databases">
        <authorList>
            <consortium name="DOE Joint Genome Institute"/>
            <person name="Ahrendt S."/>
            <person name="Looney B.P."/>
            <person name="Miyauchi S."/>
            <person name="Morin E."/>
            <person name="Drula E."/>
            <person name="Courty P.E."/>
            <person name="Chicoki N."/>
            <person name="Fauchery L."/>
            <person name="Kohler A."/>
            <person name="Kuo A."/>
            <person name="Labutti K."/>
            <person name="Pangilinan J."/>
            <person name="Lipzen A."/>
            <person name="Riley R."/>
            <person name="Andreopoulos W."/>
            <person name="He G."/>
            <person name="Johnson J."/>
            <person name="Barry K.W."/>
            <person name="Grigoriev I.V."/>
            <person name="Nagy L."/>
            <person name="Hibbett D."/>
            <person name="Henrissat B."/>
            <person name="Matheny P.B."/>
            <person name="Labbe J."/>
            <person name="Martin F."/>
        </authorList>
    </citation>
    <scope>NUCLEOTIDE SEQUENCE</scope>
    <source>
        <strain evidence="1">FP105234-sp</strain>
    </source>
</reference>
<proteinExistence type="predicted"/>
<dbReference type="Proteomes" id="UP000814033">
    <property type="component" value="Unassembled WGS sequence"/>
</dbReference>
<evidence type="ECO:0000313" key="2">
    <source>
        <dbReference type="Proteomes" id="UP000814033"/>
    </source>
</evidence>
<keyword evidence="2" id="KW-1185">Reference proteome</keyword>
<name>A0ACB8S5B7_9AGAM</name>
<gene>
    <name evidence="1" type="ORF">FA95DRAFT_321161</name>
</gene>
<organism evidence="1 2">
    <name type="scientific">Auriscalpium vulgare</name>
    <dbReference type="NCBI Taxonomy" id="40419"/>
    <lineage>
        <taxon>Eukaryota</taxon>
        <taxon>Fungi</taxon>
        <taxon>Dikarya</taxon>
        <taxon>Basidiomycota</taxon>
        <taxon>Agaricomycotina</taxon>
        <taxon>Agaricomycetes</taxon>
        <taxon>Russulales</taxon>
        <taxon>Auriscalpiaceae</taxon>
        <taxon>Auriscalpium</taxon>
    </lineage>
</organism>
<reference evidence="1" key="2">
    <citation type="journal article" date="2022" name="New Phytol.">
        <title>Evolutionary transition to the ectomycorrhizal habit in the genomes of a hyperdiverse lineage of mushroom-forming fungi.</title>
        <authorList>
            <person name="Looney B."/>
            <person name="Miyauchi S."/>
            <person name="Morin E."/>
            <person name="Drula E."/>
            <person name="Courty P.E."/>
            <person name="Kohler A."/>
            <person name="Kuo A."/>
            <person name="LaButti K."/>
            <person name="Pangilinan J."/>
            <person name="Lipzen A."/>
            <person name="Riley R."/>
            <person name="Andreopoulos W."/>
            <person name="He G."/>
            <person name="Johnson J."/>
            <person name="Nolan M."/>
            <person name="Tritt A."/>
            <person name="Barry K.W."/>
            <person name="Grigoriev I.V."/>
            <person name="Nagy L.G."/>
            <person name="Hibbett D."/>
            <person name="Henrissat B."/>
            <person name="Matheny P.B."/>
            <person name="Labbe J."/>
            <person name="Martin F.M."/>
        </authorList>
    </citation>
    <scope>NUCLEOTIDE SEQUENCE</scope>
    <source>
        <strain evidence="1">FP105234-sp</strain>
    </source>
</reference>
<dbReference type="EMBL" id="MU275853">
    <property type="protein sequence ID" value="KAI0051327.1"/>
    <property type="molecule type" value="Genomic_DNA"/>
</dbReference>